<dbReference type="AlphaFoldDB" id="A0A4V3XCZ6"/>
<gene>
    <name evidence="2" type="ORF">EW146_g9202</name>
</gene>
<protein>
    <submittedName>
        <fullName evidence="2">Uncharacterized protein</fullName>
    </submittedName>
</protein>
<accession>A0A4V3XCZ6</accession>
<feature type="compositionally biased region" description="Basic and acidic residues" evidence="1">
    <location>
        <begin position="130"/>
        <end position="141"/>
    </location>
</feature>
<dbReference type="Proteomes" id="UP000310158">
    <property type="component" value="Unassembled WGS sequence"/>
</dbReference>
<name>A0A4V3XCZ6_9AGAM</name>
<comment type="caution">
    <text evidence="2">The sequence shown here is derived from an EMBL/GenBank/DDBJ whole genome shotgun (WGS) entry which is preliminary data.</text>
</comment>
<feature type="compositionally biased region" description="Basic and acidic residues" evidence="1">
    <location>
        <begin position="10"/>
        <end position="24"/>
    </location>
</feature>
<evidence type="ECO:0000313" key="3">
    <source>
        <dbReference type="Proteomes" id="UP000310158"/>
    </source>
</evidence>
<sequence>MKPTSTQPEIVKKLQHDSDDRARDGSSTGGDLSLVNTLAAIYLGNSSLFTYSDCVKPILSMLCALQESLFNATQDCHDFKHDKDDPARDGVVNEGQYFTRNSSPLIYGDSVTPISLCALQETVNATQGRQDSKHAKDEPARHGVVNGRRPLLSSSGNVLRRCFSSYLWPLGLCNLNLNFEYICYVNAAQDCQHPFKLDKDDPARDGVVNEVRSFPFSFFWHKSSPTSLSQDLVASKKMVTGDVIHGQAHVSLRMWSRTLPNRMSLICLV</sequence>
<evidence type="ECO:0000313" key="2">
    <source>
        <dbReference type="EMBL" id="THH07793.1"/>
    </source>
</evidence>
<organism evidence="2 3">
    <name type="scientific">Bondarzewia mesenterica</name>
    <dbReference type="NCBI Taxonomy" id="1095465"/>
    <lineage>
        <taxon>Eukaryota</taxon>
        <taxon>Fungi</taxon>
        <taxon>Dikarya</taxon>
        <taxon>Basidiomycota</taxon>
        <taxon>Agaricomycotina</taxon>
        <taxon>Agaricomycetes</taxon>
        <taxon>Russulales</taxon>
        <taxon>Bondarzewiaceae</taxon>
        <taxon>Bondarzewia</taxon>
    </lineage>
</organism>
<feature type="region of interest" description="Disordered" evidence="1">
    <location>
        <begin position="127"/>
        <end position="147"/>
    </location>
</feature>
<reference evidence="2 3" key="1">
    <citation type="submission" date="2019-02" db="EMBL/GenBank/DDBJ databases">
        <title>Genome sequencing of the rare red list fungi Bondarzewia mesenterica.</title>
        <authorList>
            <person name="Buettner E."/>
            <person name="Kellner H."/>
        </authorList>
    </citation>
    <scope>NUCLEOTIDE SEQUENCE [LARGE SCALE GENOMIC DNA]</scope>
    <source>
        <strain evidence="2 3">DSM 108281</strain>
    </source>
</reference>
<evidence type="ECO:0000256" key="1">
    <source>
        <dbReference type="SAM" id="MobiDB-lite"/>
    </source>
</evidence>
<dbReference type="EMBL" id="SGPL01000750">
    <property type="protein sequence ID" value="THH07793.1"/>
    <property type="molecule type" value="Genomic_DNA"/>
</dbReference>
<keyword evidence="3" id="KW-1185">Reference proteome</keyword>
<proteinExistence type="predicted"/>
<feature type="region of interest" description="Disordered" evidence="1">
    <location>
        <begin position="1"/>
        <end position="29"/>
    </location>
</feature>